<keyword evidence="10" id="KW-0408">Iron</keyword>
<dbReference type="InterPro" id="IPR013848">
    <property type="entry name" value="Methylthiotransferase_N"/>
</dbReference>
<evidence type="ECO:0000256" key="1">
    <source>
        <dbReference type="ARBA" id="ARBA00001966"/>
    </source>
</evidence>
<keyword evidence="19" id="KW-0560">Oxidoreductase</keyword>
<dbReference type="EC" id="2.8.4.5" evidence="3"/>
<dbReference type="InterPro" id="IPR006467">
    <property type="entry name" value="MiaB-like_bact"/>
</dbReference>
<protein>
    <recommendedName>
        <fullName evidence="15">Threonylcarbamoyladenosine tRNA methylthiotransferase MtaB</fullName>
        <ecNumber evidence="3">2.8.4.5</ecNumber>
    </recommendedName>
    <alternativeName>
        <fullName evidence="12">tRNA-t(6)A37 methylthiotransferase</fullName>
    </alternativeName>
</protein>
<dbReference type="Gene3D" id="3.80.30.20">
    <property type="entry name" value="tm_1862 like domain"/>
    <property type="match status" value="1"/>
</dbReference>
<dbReference type="PANTHER" id="PTHR11918">
    <property type="entry name" value="RADICAL SAM PROTEINS"/>
    <property type="match status" value="1"/>
</dbReference>
<dbReference type="GO" id="GO:0035598">
    <property type="term" value="F:tRNA (N(6)-L-threonylcarbamoyladenosine(37)-C(2))-methylthiotransferase activity"/>
    <property type="evidence" value="ECO:0007669"/>
    <property type="project" value="UniProtKB-EC"/>
</dbReference>
<evidence type="ECO:0000256" key="3">
    <source>
        <dbReference type="ARBA" id="ARBA00013273"/>
    </source>
</evidence>
<sequence length="431" mass="48395">MANAAFYTLGCKVNQTETAALQNLFGEAGYETVPFEETADVYVINTCTVTHLSDRKSRQMIRRARRTNPDAVIVVTGCYAQVSADDIMEIPEVDLVIGTHSRHRLPELVQEAKKGRLNCVAPWEEKQGFEAMPASQSGERTRAFLKVQEGCRQFCSYCIVPYARGPLHSRPPEDAAAEAERLAEQGFSEMVLSGVHLGSYGEDLPGELALSDLIRELVTIEKIRRIRISSIEPTEITPDLIEVLLDYPKVCRHLHIPLQSGDDHVLRRMNRKYDSAEFLQLIRWLRAQIPEMAITTDVMVGFPGETDSQFERTLEVVRKCGFSRIHVFKYSPRSGTPAAKFDEQISPQVKEERSRRLIDLGEELAGTFRRRFIGETVEVLFEESAGEGQITGLTEHYVRVTAEAPQAMLGQIVKVDILSELKDGLLGKVSK</sequence>
<dbReference type="CDD" id="cd01335">
    <property type="entry name" value="Radical_SAM"/>
    <property type="match status" value="1"/>
</dbReference>
<accession>C0GEL6</accession>
<dbReference type="InterPro" id="IPR006638">
    <property type="entry name" value="Elp3/MiaA/NifB-like_rSAM"/>
</dbReference>
<dbReference type="GO" id="GO:0016491">
    <property type="term" value="F:oxidoreductase activity"/>
    <property type="evidence" value="ECO:0007669"/>
    <property type="project" value="UniProtKB-KW"/>
</dbReference>
<dbReference type="GO" id="GO:0046872">
    <property type="term" value="F:metal ion binding"/>
    <property type="evidence" value="ECO:0007669"/>
    <property type="project" value="UniProtKB-KW"/>
</dbReference>
<evidence type="ECO:0000313" key="19">
    <source>
        <dbReference type="EMBL" id="EEG78048.1"/>
    </source>
</evidence>
<feature type="domain" description="TRAM" evidence="16">
    <location>
        <begin position="370"/>
        <end position="431"/>
    </location>
</feature>
<comment type="function">
    <text evidence="2">Catalyzes the methylthiolation of N6-threonylcarbamoyladenosine (t(6)A), leading to the formation of 2-methylthio-N6-threonylcarbamoyladenosine (ms(2)t(6)A) at position 37 in tRNAs that read codons beginning with adenine.</text>
</comment>
<organism evidence="19 20">
    <name type="scientific">Dethiobacter alkaliphilus AHT 1</name>
    <dbReference type="NCBI Taxonomy" id="555088"/>
    <lineage>
        <taxon>Bacteria</taxon>
        <taxon>Bacillati</taxon>
        <taxon>Bacillota</taxon>
        <taxon>Dethiobacteria</taxon>
        <taxon>Dethiobacterales</taxon>
        <taxon>Dethiobacteraceae</taxon>
        <taxon>Dethiobacter</taxon>
    </lineage>
</organism>
<evidence type="ECO:0000256" key="9">
    <source>
        <dbReference type="ARBA" id="ARBA00022723"/>
    </source>
</evidence>
<evidence type="ECO:0000256" key="5">
    <source>
        <dbReference type="ARBA" id="ARBA00022490"/>
    </source>
</evidence>
<dbReference type="InterPro" id="IPR020612">
    <property type="entry name" value="Methylthiotransferase_CS"/>
</dbReference>
<dbReference type="InterPro" id="IPR005839">
    <property type="entry name" value="Methylthiotransferase"/>
</dbReference>
<keyword evidence="11" id="KW-0411">Iron-sulfur</keyword>
<feature type="domain" description="MTTase N-terminal" evidence="17">
    <location>
        <begin position="2"/>
        <end position="114"/>
    </location>
</feature>
<dbReference type="FunFam" id="3.80.30.20:FF:000001">
    <property type="entry name" value="tRNA-2-methylthio-N(6)-dimethylallyladenosine synthase 2"/>
    <property type="match status" value="1"/>
</dbReference>
<evidence type="ECO:0000259" key="16">
    <source>
        <dbReference type="PROSITE" id="PS50926"/>
    </source>
</evidence>
<keyword evidence="7" id="KW-0949">S-adenosyl-L-methionine</keyword>
<name>C0GEL6_DETAL</name>
<dbReference type="AlphaFoldDB" id="C0GEL6"/>
<evidence type="ECO:0000313" key="20">
    <source>
        <dbReference type="Proteomes" id="UP000006443"/>
    </source>
</evidence>
<comment type="similarity">
    <text evidence="14">Belongs to the methylthiotransferase family. MtaB subfamily.</text>
</comment>
<evidence type="ECO:0000256" key="13">
    <source>
        <dbReference type="ARBA" id="ARBA00051661"/>
    </source>
</evidence>
<dbReference type="InterPro" id="IPR058240">
    <property type="entry name" value="rSAM_sf"/>
</dbReference>
<dbReference type="PROSITE" id="PS50926">
    <property type="entry name" value="TRAM"/>
    <property type="match status" value="1"/>
</dbReference>
<comment type="catalytic activity">
    <reaction evidence="13">
        <text>N(6)-L-threonylcarbamoyladenosine(37) in tRNA + (sulfur carrier)-SH + AH2 + 2 S-adenosyl-L-methionine = 2-methylsulfanyl-N(6)-L-threonylcarbamoyladenosine(37) in tRNA + (sulfur carrier)-H + 5'-deoxyadenosine + L-methionine + A + S-adenosyl-L-homocysteine + 2 H(+)</text>
        <dbReference type="Rhea" id="RHEA:37075"/>
        <dbReference type="Rhea" id="RHEA-COMP:10163"/>
        <dbReference type="Rhea" id="RHEA-COMP:11092"/>
        <dbReference type="Rhea" id="RHEA-COMP:14737"/>
        <dbReference type="Rhea" id="RHEA-COMP:14739"/>
        <dbReference type="ChEBI" id="CHEBI:13193"/>
        <dbReference type="ChEBI" id="CHEBI:15378"/>
        <dbReference type="ChEBI" id="CHEBI:17319"/>
        <dbReference type="ChEBI" id="CHEBI:17499"/>
        <dbReference type="ChEBI" id="CHEBI:29917"/>
        <dbReference type="ChEBI" id="CHEBI:57844"/>
        <dbReference type="ChEBI" id="CHEBI:57856"/>
        <dbReference type="ChEBI" id="CHEBI:59789"/>
        <dbReference type="ChEBI" id="CHEBI:64428"/>
        <dbReference type="ChEBI" id="CHEBI:74418"/>
        <dbReference type="ChEBI" id="CHEBI:74420"/>
        <dbReference type="EC" id="2.8.4.5"/>
    </reaction>
</comment>
<dbReference type="Pfam" id="PF01938">
    <property type="entry name" value="TRAM"/>
    <property type="match status" value="1"/>
</dbReference>
<evidence type="ECO:0000256" key="10">
    <source>
        <dbReference type="ARBA" id="ARBA00023004"/>
    </source>
</evidence>
<dbReference type="FunFam" id="3.40.50.12160:FF:000004">
    <property type="entry name" value="Threonylcarbamoyladenosine tRNA methylthiotransferase MtaB"/>
    <property type="match status" value="1"/>
</dbReference>
<dbReference type="NCBIfam" id="TIGR01579">
    <property type="entry name" value="MiaB-like-C"/>
    <property type="match status" value="1"/>
</dbReference>
<evidence type="ECO:0000256" key="15">
    <source>
        <dbReference type="ARBA" id="ARBA00069898"/>
    </source>
</evidence>
<proteinExistence type="inferred from homology"/>
<evidence type="ECO:0000256" key="11">
    <source>
        <dbReference type="ARBA" id="ARBA00023014"/>
    </source>
</evidence>
<dbReference type="Proteomes" id="UP000006443">
    <property type="component" value="Unassembled WGS sequence"/>
</dbReference>
<dbReference type="eggNOG" id="COG0621">
    <property type="taxonomic scope" value="Bacteria"/>
</dbReference>
<keyword evidence="6" id="KW-0808">Transferase</keyword>
<keyword evidence="4" id="KW-0004">4Fe-4S</keyword>
<dbReference type="STRING" id="555088.DealDRAFT_0925"/>
<dbReference type="PROSITE" id="PS51918">
    <property type="entry name" value="RADICAL_SAM"/>
    <property type="match status" value="1"/>
</dbReference>
<evidence type="ECO:0000259" key="18">
    <source>
        <dbReference type="PROSITE" id="PS51918"/>
    </source>
</evidence>
<keyword evidence="9" id="KW-0479">Metal-binding</keyword>
<dbReference type="SFLD" id="SFLDG01061">
    <property type="entry name" value="methylthiotransferase"/>
    <property type="match status" value="1"/>
</dbReference>
<dbReference type="PANTHER" id="PTHR11918:SF45">
    <property type="entry name" value="THREONYLCARBAMOYLADENOSINE TRNA METHYLTHIOTRANSFERASE"/>
    <property type="match status" value="1"/>
</dbReference>
<evidence type="ECO:0000256" key="14">
    <source>
        <dbReference type="ARBA" id="ARBA00061574"/>
    </source>
</evidence>
<dbReference type="SFLD" id="SFLDS00029">
    <property type="entry name" value="Radical_SAM"/>
    <property type="match status" value="1"/>
</dbReference>
<dbReference type="InterPro" id="IPR023404">
    <property type="entry name" value="rSAM_horseshoe"/>
</dbReference>
<comment type="cofactor">
    <cofactor evidence="1">
        <name>[4Fe-4S] cluster</name>
        <dbReference type="ChEBI" id="CHEBI:49883"/>
    </cofactor>
</comment>
<dbReference type="Gene3D" id="3.40.50.12160">
    <property type="entry name" value="Methylthiotransferase, N-terminal domain"/>
    <property type="match status" value="1"/>
</dbReference>
<feature type="domain" description="Radical SAM core" evidence="18">
    <location>
        <begin position="137"/>
        <end position="369"/>
    </location>
</feature>
<dbReference type="InterPro" id="IPR002792">
    <property type="entry name" value="TRAM_dom"/>
</dbReference>
<keyword evidence="8" id="KW-0819">tRNA processing</keyword>
<dbReference type="Pfam" id="PF00919">
    <property type="entry name" value="UPF0004"/>
    <property type="match status" value="1"/>
</dbReference>
<evidence type="ECO:0000256" key="7">
    <source>
        <dbReference type="ARBA" id="ARBA00022691"/>
    </source>
</evidence>
<evidence type="ECO:0000256" key="6">
    <source>
        <dbReference type="ARBA" id="ARBA00022679"/>
    </source>
</evidence>
<dbReference type="InterPro" id="IPR007197">
    <property type="entry name" value="rSAM"/>
</dbReference>
<dbReference type="SMART" id="SM00729">
    <property type="entry name" value="Elp3"/>
    <property type="match status" value="1"/>
</dbReference>
<keyword evidence="20" id="KW-1185">Reference proteome</keyword>
<evidence type="ECO:0000256" key="8">
    <source>
        <dbReference type="ARBA" id="ARBA00022694"/>
    </source>
</evidence>
<dbReference type="PROSITE" id="PS01278">
    <property type="entry name" value="MTTASE_RADICAL"/>
    <property type="match status" value="1"/>
</dbReference>
<dbReference type="PROSITE" id="PS51449">
    <property type="entry name" value="MTTASE_N"/>
    <property type="match status" value="1"/>
</dbReference>
<dbReference type="InterPro" id="IPR034557">
    <property type="entry name" value="ThrcA_tRNA_MEthiotransferase"/>
</dbReference>
<evidence type="ECO:0000259" key="17">
    <source>
        <dbReference type="PROSITE" id="PS51449"/>
    </source>
</evidence>
<dbReference type="SFLD" id="SFLDG01082">
    <property type="entry name" value="B12-binding_domain_containing"/>
    <property type="match status" value="1"/>
</dbReference>
<dbReference type="Pfam" id="PF04055">
    <property type="entry name" value="Radical_SAM"/>
    <property type="match status" value="1"/>
</dbReference>
<evidence type="ECO:0000256" key="2">
    <source>
        <dbReference type="ARBA" id="ARBA00002399"/>
    </source>
</evidence>
<dbReference type="InterPro" id="IPR038135">
    <property type="entry name" value="Methylthiotransferase_N_sf"/>
</dbReference>
<dbReference type="RefSeq" id="WP_008515315.1">
    <property type="nucleotide sequence ID" value="NZ_ACJM01000004.1"/>
</dbReference>
<dbReference type="NCBIfam" id="TIGR00089">
    <property type="entry name" value="MiaB/RimO family radical SAM methylthiotransferase"/>
    <property type="match status" value="1"/>
</dbReference>
<reference evidence="19 20" key="1">
    <citation type="submission" date="2009-02" db="EMBL/GenBank/DDBJ databases">
        <title>Sequencing of the draft genome and assembly of Dethiobacter alkaliphilus AHT 1.</title>
        <authorList>
            <consortium name="US DOE Joint Genome Institute (JGI-PGF)"/>
            <person name="Lucas S."/>
            <person name="Copeland A."/>
            <person name="Lapidus A."/>
            <person name="Glavina del Rio T."/>
            <person name="Dalin E."/>
            <person name="Tice H."/>
            <person name="Bruce D."/>
            <person name="Goodwin L."/>
            <person name="Pitluck S."/>
            <person name="Larimer F."/>
            <person name="Land M.L."/>
            <person name="Hauser L."/>
            <person name="Muyzer G."/>
        </authorList>
    </citation>
    <scope>NUCLEOTIDE SEQUENCE [LARGE SCALE GENOMIC DNA]</scope>
    <source>
        <strain evidence="19 20">AHT 1</strain>
    </source>
</reference>
<dbReference type="OrthoDB" id="9805215at2"/>
<evidence type="ECO:0000256" key="12">
    <source>
        <dbReference type="ARBA" id="ARBA00031213"/>
    </source>
</evidence>
<dbReference type="GO" id="GO:0051539">
    <property type="term" value="F:4 iron, 4 sulfur cluster binding"/>
    <property type="evidence" value="ECO:0007669"/>
    <property type="project" value="UniProtKB-KW"/>
</dbReference>
<dbReference type="SUPFAM" id="SSF102114">
    <property type="entry name" value="Radical SAM enzymes"/>
    <property type="match status" value="1"/>
</dbReference>
<dbReference type="NCBIfam" id="TIGR01574">
    <property type="entry name" value="miaB-methiolase"/>
    <property type="match status" value="1"/>
</dbReference>
<gene>
    <name evidence="19" type="ORF">DealDRAFT_0925</name>
</gene>
<keyword evidence="5" id="KW-0963">Cytoplasm</keyword>
<dbReference type="SFLD" id="SFLDF00295">
    <property type="entry name" value="threonylcarbamoyladenosine_tRN"/>
    <property type="match status" value="1"/>
</dbReference>
<evidence type="ECO:0000256" key="4">
    <source>
        <dbReference type="ARBA" id="ARBA00022485"/>
    </source>
</evidence>
<dbReference type="EMBL" id="ACJM01000004">
    <property type="protein sequence ID" value="EEG78048.1"/>
    <property type="molecule type" value="Genomic_DNA"/>
</dbReference>
<comment type="caution">
    <text evidence="19">The sequence shown here is derived from an EMBL/GenBank/DDBJ whole genome shotgun (WGS) entry which is preliminary data.</text>
</comment>